<evidence type="ECO:0000259" key="2">
    <source>
        <dbReference type="Pfam" id="PF20153"/>
    </source>
</evidence>
<dbReference type="AlphaFoldDB" id="A0A0C3LAE4"/>
<sequence>MTTHTTTKLASLPDIPETFGEDGGRFYKYYDEIADEIDDDLVKSSKLSLTAGLFAGVNSAFLALTLPQMSANPIDDTNALLLQLVTQESIQALTPADLPSASFHPVAGILSVNILLSISLTVAIFCAFLAVLAQQWLVHYRKRSGGGAEHQRWEQLRRYLGAKRWRLELILDDVLPSLLQVGLIIFCISFVIYLGTLSRTLCYVIAAPILGPMVPFQESTRTVDNLSPKEAHCILVAVKQLGRRIRLDFWSQLIANEPIDVANSAYLWFTSATHHAGEDRETLKVVALKRVLCTSEDNNAFVYAAVNVQAIRRKESLQWLLRDSEFHDRLQTLYRASFEQSLSGNCVAVEGRAFSTSFAYLMLSAGSIEDLLSGEERGLRLTQTTQRGYAYNLISRVQSDIGQLVWGTNLPVDSPCIKCPHCVSLAFCMNVIRSTILPHFHILRPEDFDQVIDLMDRRASLSLVCAVAWAITFLKRQWASTDSTARSDNLRSFLGGYRITDTARMIQIVNSAMTTLSAPWPGKPHHGIYVGLFEKTLTLKSGTQKQKLSNLASLPENLGILLQSIENRIRDPDTPVEERVLERLYRTRVISAFVEYFQSNDSFYSESQEELMIVWNKISPSI</sequence>
<feature type="transmembrane region" description="Helical" evidence="1">
    <location>
        <begin position="47"/>
        <end position="66"/>
    </location>
</feature>
<name>A0A0C3LAE4_9AGAM</name>
<protein>
    <recommendedName>
        <fullName evidence="2">DUF6535 domain-containing protein</fullName>
    </recommendedName>
</protein>
<dbReference type="Proteomes" id="UP000054248">
    <property type="component" value="Unassembled WGS sequence"/>
</dbReference>
<keyword evidence="1" id="KW-1133">Transmembrane helix</keyword>
<dbReference type="InterPro" id="IPR045338">
    <property type="entry name" value="DUF6535"/>
</dbReference>
<feature type="domain" description="DUF6535" evidence="2">
    <location>
        <begin position="31"/>
        <end position="194"/>
    </location>
</feature>
<organism evidence="3 4">
    <name type="scientific">Tulasnella calospora MUT 4182</name>
    <dbReference type="NCBI Taxonomy" id="1051891"/>
    <lineage>
        <taxon>Eukaryota</taxon>
        <taxon>Fungi</taxon>
        <taxon>Dikarya</taxon>
        <taxon>Basidiomycota</taxon>
        <taxon>Agaricomycotina</taxon>
        <taxon>Agaricomycetes</taxon>
        <taxon>Cantharellales</taxon>
        <taxon>Tulasnellaceae</taxon>
        <taxon>Tulasnella</taxon>
    </lineage>
</organism>
<proteinExistence type="predicted"/>
<keyword evidence="4" id="KW-1185">Reference proteome</keyword>
<dbReference type="OrthoDB" id="3186095at2759"/>
<dbReference type="Pfam" id="PF20153">
    <property type="entry name" value="DUF6535"/>
    <property type="match status" value="1"/>
</dbReference>
<evidence type="ECO:0000256" key="1">
    <source>
        <dbReference type="SAM" id="Phobius"/>
    </source>
</evidence>
<keyword evidence="1" id="KW-0812">Transmembrane</keyword>
<feature type="transmembrane region" description="Helical" evidence="1">
    <location>
        <begin position="174"/>
        <end position="195"/>
    </location>
</feature>
<reference evidence="3 4" key="1">
    <citation type="submission" date="2014-04" db="EMBL/GenBank/DDBJ databases">
        <authorList>
            <consortium name="DOE Joint Genome Institute"/>
            <person name="Kuo A."/>
            <person name="Girlanda M."/>
            <person name="Perotto S."/>
            <person name="Kohler A."/>
            <person name="Nagy L.G."/>
            <person name="Floudas D."/>
            <person name="Copeland A."/>
            <person name="Barry K.W."/>
            <person name="Cichocki N."/>
            <person name="Veneault-Fourrey C."/>
            <person name="LaButti K."/>
            <person name="Lindquist E.A."/>
            <person name="Lipzen A."/>
            <person name="Lundell T."/>
            <person name="Morin E."/>
            <person name="Murat C."/>
            <person name="Sun H."/>
            <person name="Tunlid A."/>
            <person name="Henrissat B."/>
            <person name="Grigoriev I.V."/>
            <person name="Hibbett D.S."/>
            <person name="Martin F."/>
            <person name="Nordberg H.P."/>
            <person name="Cantor M.N."/>
            <person name="Hua S.X."/>
        </authorList>
    </citation>
    <scope>NUCLEOTIDE SEQUENCE [LARGE SCALE GENOMIC DNA]</scope>
    <source>
        <strain evidence="3 4">MUT 4182</strain>
    </source>
</reference>
<feature type="transmembrane region" description="Helical" evidence="1">
    <location>
        <begin position="106"/>
        <end position="133"/>
    </location>
</feature>
<gene>
    <name evidence="3" type="ORF">M407DRAFT_31921</name>
</gene>
<evidence type="ECO:0000313" key="3">
    <source>
        <dbReference type="EMBL" id="KIO18417.1"/>
    </source>
</evidence>
<reference evidence="4" key="2">
    <citation type="submission" date="2015-01" db="EMBL/GenBank/DDBJ databases">
        <title>Evolutionary Origins and Diversification of the Mycorrhizal Mutualists.</title>
        <authorList>
            <consortium name="DOE Joint Genome Institute"/>
            <consortium name="Mycorrhizal Genomics Consortium"/>
            <person name="Kohler A."/>
            <person name="Kuo A."/>
            <person name="Nagy L.G."/>
            <person name="Floudas D."/>
            <person name="Copeland A."/>
            <person name="Barry K.W."/>
            <person name="Cichocki N."/>
            <person name="Veneault-Fourrey C."/>
            <person name="LaButti K."/>
            <person name="Lindquist E.A."/>
            <person name="Lipzen A."/>
            <person name="Lundell T."/>
            <person name="Morin E."/>
            <person name="Murat C."/>
            <person name="Riley R."/>
            <person name="Ohm R."/>
            <person name="Sun H."/>
            <person name="Tunlid A."/>
            <person name="Henrissat B."/>
            <person name="Grigoriev I.V."/>
            <person name="Hibbett D.S."/>
            <person name="Martin F."/>
        </authorList>
    </citation>
    <scope>NUCLEOTIDE SEQUENCE [LARGE SCALE GENOMIC DNA]</scope>
    <source>
        <strain evidence="4">MUT 4182</strain>
    </source>
</reference>
<keyword evidence="1" id="KW-0472">Membrane</keyword>
<evidence type="ECO:0000313" key="4">
    <source>
        <dbReference type="Proteomes" id="UP000054248"/>
    </source>
</evidence>
<dbReference type="EMBL" id="KN823288">
    <property type="protein sequence ID" value="KIO18417.1"/>
    <property type="molecule type" value="Genomic_DNA"/>
</dbReference>
<accession>A0A0C3LAE4</accession>
<dbReference type="HOGENOM" id="CLU_016402_0_0_1"/>